<dbReference type="STRING" id="177437.HRM2_18270"/>
<evidence type="ECO:0000313" key="11">
    <source>
        <dbReference type="EMBL" id="ACN14929.1"/>
    </source>
</evidence>
<dbReference type="KEGG" id="dat:HRM2_18270"/>
<keyword evidence="9" id="KW-1003">Cell membrane</keyword>
<comment type="subcellular location">
    <subcellularLocation>
        <location evidence="9">Cell membrane</location>
    </subcellularLocation>
</comment>
<comment type="similarity">
    <text evidence="9">Belongs to the glycosyltransferase group 1 family.</text>
</comment>
<evidence type="ECO:0000256" key="1">
    <source>
        <dbReference type="ARBA" id="ARBA00004713"/>
    </source>
</evidence>
<proteinExistence type="inferred from homology"/>
<dbReference type="InterPro" id="IPR039901">
    <property type="entry name" value="Kdotransferase"/>
</dbReference>
<dbReference type="AlphaFoldDB" id="C0QBR7"/>
<dbReference type="InterPro" id="IPR007507">
    <property type="entry name" value="Glycos_transf_N"/>
</dbReference>
<dbReference type="Proteomes" id="UP000000442">
    <property type="component" value="Chromosome"/>
</dbReference>
<organism evidence="11 12">
    <name type="scientific">Desulforapulum autotrophicum (strain ATCC 43914 / DSM 3382 / VKM B-1955 / HRM2)</name>
    <name type="common">Desulfobacterium autotrophicum</name>
    <dbReference type="NCBI Taxonomy" id="177437"/>
    <lineage>
        <taxon>Bacteria</taxon>
        <taxon>Pseudomonadati</taxon>
        <taxon>Thermodesulfobacteriota</taxon>
        <taxon>Desulfobacteria</taxon>
        <taxon>Desulfobacterales</taxon>
        <taxon>Desulfobacteraceae</taxon>
        <taxon>Desulforapulum</taxon>
    </lineage>
</organism>
<comment type="function">
    <text evidence="9">Involved in lipopolysaccharide (LPS) biosynthesis. Catalyzes the transfer of 3-deoxy-D-manno-octulosonate (Kdo) residue(s) from CMP-Kdo to lipid IV(A), the tetraacyldisaccharide-1,4'-bisphosphate precursor of lipid A.</text>
</comment>
<dbReference type="Gene3D" id="3.40.50.2000">
    <property type="entry name" value="Glycogen Phosphorylase B"/>
    <property type="match status" value="1"/>
</dbReference>
<comment type="catalytic activity">
    <reaction evidence="6 9">
        <text>lipid IVA (E. coli) + CMP-3-deoxy-beta-D-manno-octulosonate = alpha-Kdo-(2-&gt;6)-lipid IVA (E. coli) + CMP + H(+)</text>
        <dbReference type="Rhea" id="RHEA:28066"/>
        <dbReference type="ChEBI" id="CHEBI:15378"/>
        <dbReference type="ChEBI" id="CHEBI:58603"/>
        <dbReference type="ChEBI" id="CHEBI:60364"/>
        <dbReference type="ChEBI" id="CHEBI:60377"/>
        <dbReference type="ChEBI" id="CHEBI:85987"/>
        <dbReference type="EC" id="2.4.99.12"/>
    </reaction>
</comment>
<evidence type="ECO:0000259" key="10">
    <source>
        <dbReference type="Pfam" id="PF04413"/>
    </source>
</evidence>
<evidence type="ECO:0000256" key="2">
    <source>
        <dbReference type="ARBA" id="ARBA00012621"/>
    </source>
</evidence>
<dbReference type="eggNOG" id="COG1519">
    <property type="taxonomic scope" value="Bacteria"/>
</dbReference>
<evidence type="ECO:0000256" key="3">
    <source>
        <dbReference type="ARBA" id="ARBA00019077"/>
    </source>
</evidence>
<accession>C0QBR7</accession>
<keyword evidence="12" id="KW-1185">Reference proteome</keyword>
<dbReference type="Gene3D" id="3.40.50.11720">
    <property type="entry name" value="3-Deoxy-D-manno-octulosonic-acid transferase, N-terminal domain"/>
    <property type="match status" value="1"/>
</dbReference>
<gene>
    <name evidence="11" type="primary">kdtA</name>
    <name evidence="11" type="ordered locus">HRM2_18270</name>
</gene>
<feature type="domain" description="3-deoxy-D-manno-octulosonic-acid transferase N-terminal" evidence="10">
    <location>
        <begin position="41"/>
        <end position="216"/>
    </location>
</feature>
<evidence type="ECO:0000256" key="9">
    <source>
        <dbReference type="RuleBase" id="RU365103"/>
    </source>
</evidence>
<keyword evidence="9" id="KW-0448">Lipopolysaccharide biosynthesis</keyword>
<dbReference type="OrthoDB" id="9789797at2"/>
<dbReference type="RefSeq" id="WP_015903715.1">
    <property type="nucleotide sequence ID" value="NC_012108.1"/>
</dbReference>
<name>C0QBR7_DESAH</name>
<protein>
    <recommendedName>
        <fullName evidence="3 9">3-deoxy-D-manno-octulosonic acid transferase</fullName>
        <shortName evidence="9">Kdo transferase</shortName>
        <ecNumber evidence="2 9">2.4.99.12</ecNumber>
    </recommendedName>
    <alternativeName>
        <fullName evidence="5 9">Lipid IV(A) 3-deoxy-D-manno-octulosonic acid transferase</fullName>
    </alternativeName>
</protein>
<dbReference type="InterPro" id="IPR038107">
    <property type="entry name" value="Glycos_transf_N_sf"/>
</dbReference>
<keyword evidence="4 9" id="KW-0808">Transferase</keyword>
<keyword evidence="9" id="KW-0472">Membrane</keyword>
<reference evidence="11 12" key="1">
    <citation type="journal article" date="2009" name="Environ. Microbiol.">
        <title>Genome sequence of Desulfobacterium autotrophicum HRM2, a marine sulfate reducer oxidizing organic carbon completely to carbon dioxide.</title>
        <authorList>
            <person name="Strittmatter A.W."/>
            <person name="Liesegang H."/>
            <person name="Rabus R."/>
            <person name="Decker I."/>
            <person name="Amann J."/>
            <person name="Andres S."/>
            <person name="Henne A."/>
            <person name="Fricke W.F."/>
            <person name="Martinez-Arias R."/>
            <person name="Bartels D."/>
            <person name="Goesmann A."/>
            <person name="Krause L."/>
            <person name="Puehler A."/>
            <person name="Klenk H.P."/>
            <person name="Richter M."/>
            <person name="Schuler M."/>
            <person name="Gloeckner F.O."/>
            <person name="Meyerdierks A."/>
            <person name="Gottschalk G."/>
            <person name="Amann R."/>
        </authorList>
    </citation>
    <scope>NUCLEOTIDE SEQUENCE [LARGE SCALE GENOMIC DNA]</scope>
    <source>
        <strain evidence="12">ATCC 43914 / DSM 3382 / HRM2</strain>
    </source>
</reference>
<evidence type="ECO:0000256" key="8">
    <source>
        <dbReference type="PIRSR" id="PIRSR639901-2"/>
    </source>
</evidence>
<dbReference type="GO" id="GO:0043842">
    <property type="term" value="F:Kdo transferase activity"/>
    <property type="evidence" value="ECO:0007669"/>
    <property type="project" value="UniProtKB-EC"/>
</dbReference>
<dbReference type="GO" id="GO:0009245">
    <property type="term" value="P:lipid A biosynthetic process"/>
    <property type="evidence" value="ECO:0007669"/>
    <property type="project" value="TreeGrafter"/>
</dbReference>
<dbReference type="HOGENOM" id="CLU_036146_2_0_7"/>
<evidence type="ECO:0000313" key="12">
    <source>
        <dbReference type="Proteomes" id="UP000000442"/>
    </source>
</evidence>
<dbReference type="GO" id="GO:0005886">
    <property type="term" value="C:plasma membrane"/>
    <property type="evidence" value="ECO:0007669"/>
    <property type="project" value="UniProtKB-SubCell"/>
</dbReference>
<dbReference type="GO" id="GO:0009244">
    <property type="term" value="P:lipopolysaccharide core region biosynthetic process"/>
    <property type="evidence" value="ECO:0007669"/>
    <property type="project" value="UniProtKB-UniRule"/>
</dbReference>
<comment type="pathway">
    <text evidence="1 9">Bacterial outer membrane biogenesis; LPS core biosynthesis.</text>
</comment>
<dbReference type="EMBL" id="CP001087">
    <property type="protein sequence ID" value="ACN14929.1"/>
    <property type="molecule type" value="Genomic_DNA"/>
</dbReference>
<evidence type="ECO:0000256" key="7">
    <source>
        <dbReference type="PIRSR" id="PIRSR639901-1"/>
    </source>
</evidence>
<dbReference type="CAZy" id="GT30">
    <property type="family name" value="Glycosyltransferase Family 30"/>
</dbReference>
<dbReference type="EC" id="2.4.99.12" evidence="2 9"/>
<dbReference type="PANTHER" id="PTHR42755">
    <property type="entry name" value="3-DEOXY-MANNO-OCTULOSONATE CYTIDYLYLTRANSFERASE"/>
    <property type="match status" value="1"/>
</dbReference>
<evidence type="ECO:0000256" key="5">
    <source>
        <dbReference type="ARBA" id="ARBA00031445"/>
    </source>
</evidence>
<sequence>MNNQWESDQNRLNRILGLYGFAWRLALPWLKKTRRLRRGFDQRTNVHHLTRSDIWIQAASAGEAYLASALIRTMMPDHELTVLVTTTTPQGMDILKKTLSPMEISPHISVVFSFFPFDSPDLMDAAVSRICPGVMVLLETELWPGLLASLNKRQIPIIMINARLSEKSLARYQKAPWLCRTLAPHIILAISPEDARRFRKIFPQTTIDTMPNIKFDTVMPQEMETNPGNCLLPQNPFPKGTPVTLLASIRREEEEETADILGQILFQHPNQVVAIFPRHMHRIDFWQKTLTALGLSWKLRSAITKPVLPGTTILWDTFGELKAACFHATAAFVGGSLKPLGGQNFLEPVICGAAAVTGPYLDNFNWVGQELFSTGVVNRARNSREVVSHLCRHLNTPPRRQKITSKGINYIRRYQGGTQMAVNTILNTLQSGKK</sequence>
<feature type="site" description="Transition state stabilizer" evidence="8">
    <location>
        <position position="214"/>
    </location>
</feature>
<feature type="site" description="Transition state stabilizer" evidence="8">
    <location>
        <position position="139"/>
    </location>
</feature>
<dbReference type="Pfam" id="PF04413">
    <property type="entry name" value="Glycos_transf_N"/>
    <property type="match status" value="1"/>
</dbReference>
<feature type="active site" description="Proton acceptor" evidence="7">
    <location>
        <position position="63"/>
    </location>
</feature>
<dbReference type="PANTHER" id="PTHR42755:SF1">
    <property type="entry name" value="3-DEOXY-D-MANNO-OCTULOSONIC ACID TRANSFERASE, MITOCHONDRIAL-RELATED"/>
    <property type="match status" value="1"/>
</dbReference>
<evidence type="ECO:0000256" key="6">
    <source>
        <dbReference type="ARBA" id="ARBA00049183"/>
    </source>
</evidence>
<evidence type="ECO:0000256" key="4">
    <source>
        <dbReference type="ARBA" id="ARBA00022679"/>
    </source>
</evidence>
<dbReference type="UniPathway" id="UPA00958"/>
<dbReference type="SUPFAM" id="SSF53756">
    <property type="entry name" value="UDP-Glycosyltransferase/glycogen phosphorylase"/>
    <property type="match status" value="1"/>
</dbReference>